<proteinExistence type="predicted"/>
<reference evidence="2" key="4">
    <citation type="submission" date="2024-09" db="EMBL/GenBank/DDBJ databases">
        <authorList>
            <person name="Sun Q."/>
            <person name="Mori K."/>
        </authorList>
    </citation>
    <scope>NUCLEOTIDE SEQUENCE</scope>
    <source>
        <strain evidence="2">KCTC 62575</strain>
    </source>
</reference>
<organism evidence="3 4">
    <name type="scientific">Acinetobacter sichuanensis</name>
    <dbReference type="NCBI Taxonomy" id="2136183"/>
    <lineage>
        <taxon>Bacteria</taxon>
        <taxon>Pseudomonadati</taxon>
        <taxon>Pseudomonadota</taxon>
        <taxon>Gammaproteobacteria</taxon>
        <taxon>Moraxellales</taxon>
        <taxon>Moraxellaceae</taxon>
        <taxon>Acinetobacter</taxon>
    </lineage>
</organism>
<sequence>MLKRSGWITLLFALLTFQSLWNVAAAFCVHEETTVSQSSTQHFGHHQMTQSCQSEFKISHAPSHLSSDFSFLEDDHQDHLPSFNAMILVEEQDHFIFSNSQIIALVNALPWYNFYQSPDLTLNNPPPILAPLQVG</sequence>
<protein>
    <submittedName>
        <fullName evidence="2">Cation efflux protein, CzcI-like</fullName>
    </submittedName>
    <submittedName>
        <fullName evidence="3">Cation transporter</fullName>
    </submittedName>
</protein>
<dbReference type="OrthoDB" id="6712732at2"/>
<evidence type="ECO:0000313" key="5">
    <source>
        <dbReference type="Proteomes" id="UP001595455"/>
    </source>
</evidence>
<evidence type="ECO:0000256" key="1">
    <source>
        <dbReference type="SAM" id="SignalP"/>
    </source>
</evidence>
<keyword evidence="5" id="KW-1185">Reference proteome</keyword>
<dbReference type="EMBL" id="PYIX02000021">
    <property type="protein sequence ID" value="RFC83125.1"/>
    <property type="molecule type" value="Genomic_DNA"/>
</dbReference>
<evidence type="ECO:0000313" key="3">
    <source>
        <dbReference type="EMBL" id="RFC83125.1"/>
    </source>
</evidence>
<gene>
    <name evidence="2" type="ORF">ACFODO_11335</name>
    <name evidence="3" type="ORF">C9E89_012755</name>
</gene>
<evidence type="ECO:0000313" key="2">
    <source>
        <dbReference type="EMBL" id="MFC2995855.1"/>
    </source>
</evidence>
<feature type="signal peptide" evidence="1">
    <location>
        <begin position="1"/>
        <end position="24"/>
    </location>
</feature>
<reference evidence="2" key="1">
    <citation type="journal article" date="2014" name="Int. J. Syst. Evol. Microbiol.">
        <title>Complete genome of a new Firmicutes species belonging to the dominant human colonic microbiota ('Ruminococcus bicirculans') reveals two chromosomes and a selective capacity to utilize plant glucans.</title>
        <authorList>
            <consortium name="NISC Comparative Sequencing Program"/>
            <person name="Wegmann U."/>
            <person name="Louis P."/>
            <person name="Goesmann A."/>
            <person name="Henrissat B."/>
            <person name="Duncan S.H."/>
            <person name="Flint H.J."/>
        </authorList>
    </citation>
    <scope>NUCLEOTIDE SEQUENCE</scope>
    <source>
        <strain evidence="2">KCTC 62575</strain>
    </source>
</reference>
<reference evidence="5" key="3">
    <citation type="journal article" date="2019" name="Int. J. Syst. Evol. Microbiol.">
        <title>The Global Catalogue of Microorganisms (GCM) 10K type strain sequencing project: providing services to taxonomists for standard genome sequencing and annotation.</title>
        <authorList>
            <consortium name="The Broad Institute Genomics Platform"/>
            <consortium name="The Broad Institute Genome Sequencing Center for Infectious Disease"/>
            <person name="Wu L."/>
            <person name="Ma J."/>
        </authorList>
    </citation>
    <scope>NUCLEOTIDE SEQUENCE [LARGE SCALE GENOMIC DNA]</scope>
    <source>
        <strain evidence="5">KCTC 62575</strain>
    </source>
</reference>
<dbReference type="InterPro" id="IPR054660">
    <property type="entry name" value="CzcI-like"/>
</dbReference>
<keyword evidence="1" id="KW-0732">Signal</keyword>
<dbReference type="NCBIfam" id="NF045615">
    <property type="entry name" value="efflu_CzcI_Acin"/>
    <property type="match status" value="1"/>
</dbReference>
<dbReference type="RefSeq" id="WP_107008722.1">
    <property type="nucleotide sequence ID" value="NZ_JBHRSF010000040.1"/>
</dbReference>
<evidence type="ECO:0000313" key="4">
    <source>
        <dbReference type="Proteomes" id="UP000240957"/>
    </source>
</evidence>
<reference evidence="3 4" key="2">
    <citation type="submission" date="2018-08" db="EMBL/GenBank/DDBJ databases">
        <title>The draft genome of Acinetobacter sichuanensis strain WCHAc060041.</title>
        <authorList>
            <person name="Qin J."/>
            <person name="Feng Y."/>
            <person name="Zong Z."/>
        </authorList>
    </citation>
    <scope>NUCLEOTIDE SEQUENCE [LARGE SCALE GENOMIC DNA]</scope>
    <source>
        <strain evidence="3 4">WCHAc060041</strain>
    </source>
</reference>
<dbReference type="EMBL" id="JBHRSF010000040">
    <property type="protein sequence ID" value="MFC2995855.1"/>
    <property type="molecule type" value="Genomic_DNA"/>
</dbReference>
<accession>A0A371YNS0</accession>
<dbReference type="Proteomes" id="UP000240957">
    <property type="component" value="Unassembled WGS sequence"/>
</dbReference>
<name>A0A371YNS0_9GAMM</name>
<feature type="chain" id="PRO_5016737324" evidence="1">
    <location>
        <begin position="25"/>
        <end position="135"/>
    </location>
</feature>
<dbReference type="AlphaFoldDB" id="A0A371YNS0"/>
<comment type="caution">
    <text evidence="3">The sequence shown here is derived from an EMBL/GenBank/DDBJ whole genome shotgun (WGS) entry which is preliminary data.</text>
</comment>
<dbReference type="Proteomes" id="UP001595455">
    <property type="component" value="Unassembled WGS sequence"/>
</dbReference>